<dbReference type="RefSeq" id="WP_016195571.1">
    <property type="nucleotide sequence ID" value="NZ_AQPN01000084.1"/>
</dbReference>
<dbReference type="Pfam" id="PF13699">
    <property type="entry name" value="eCIS_core"/>
    <property type="match status" value="1"/>
</dbReference>
<keyword evidence="4" id="KW-1185">Reference proteome</keyword>
<feature type="compositionally biased region" description="Polar residues" evidence="1">
    <location>
        <begin position="215"/>
        <end position="227"/>
    </location>
</feature>
<accession>R9GS16</accession>
<name>R9GS16_9SPHI</name>
<dbReference type="eggNOG" id="COG3064">
    <property type="taxonomic scope" value="Bacteria"/>
</dbReference>
<evidence type="ECO:0000259" key="2">
    <source>
        <dbReference type="Pfam" id="PF13699"/>
    </source>
</evidence>
<evidence type="ECO:0000313" key="3">
    <source>
        <dbReference type="EMBL" id="EOR94493.1"/>
    </source>
</evidence>
<dbReference type="OrthoDB" id="4317910at2"/>
<feature type="compositionally biased region" description="Polar residues" evidence="1">
    <location>
        <begin position="110"/>
        <end position="124"/>
    </location>
</feature>
<reference evidence="3 4" key="1">
    <citation type="journal article" date="2013" name="Genome Announc.">
        <title>Draft Genome Sequence of Arcticibacter svalbardensis Strain MN12-7T, a Member of the Family Sphingobacteriaceae Isolated from an Arctic Soil Sample.</title>
        <authorList>
            <person name="Shivaji S."/>
            <person name="Ara S."/>
            <person name="Prasad S."/>
            <person name="Manasa B.P."/>
            <person name="Begum Z."/>
            <person name="Singh A."/>
            <person name="Kumar Pinnaka A."/>
        </authorList>
    </citation>
    <scope>NUCLEOTIDE SEQUENCE [LARGE SCALE GENOMIC DNA]</scope>
    <source>
        <strain evidence="3 4">MN12-7</strain>
    </source>
</reference>
<evidence type="ECO:0000313" key="4">
    <source>
        <dbReference type="Proteomes" id="UP000014174"/>
    </source>
</evidence>
<evidence type="ECO:0000256" key="1">
    <source>
        <dbReference type="SAM" id="MobiDB-lite"/>
    </source>
</evidence>
<proteinExistence type="predicted"/>
<gene>
    <name evidence="3" type="ORF">ADIARSV_2339</name>
</gene>
<feature type="domain" description="eCIS core" evidence="2">
    <location>
        <begin position="121"/>
        <end position="196"/>
    </location>
</feature>
<sequence>MKQAVVSDPEAMPAAITQQPEIQHTEVLLNPVVSNLYVQTKLSVGSPNDPLEHEADAVTDQVMRMSESSFIQRKCAHCQEEELQRKPKVTFIQKKNDLGGTAISGDTGKQIESTRGSGNKMDSGTQDFMESRFGSTFSDIKIHTDPVSNQLSKSLNAQAFTIGKDIYFNEGKYNPASADGKRLLSHELTHTIQQNNIAPKVQREPDTVNMPPLTVTSGFPDTSSLSTPLAPGEMSAGRDTATIEANSQLPETTLPFTETGWNGTEIANKLGQYDRIPGTDSDAVRCVQAVALMSHILNGPDAAINYLVSISFQGFLQSGVPGQREKSAMKVIDFVKAKIKAKQATYGHMYWAMEAVHDLFYSDRRGTPAATPDTVRSQIVPSFDSAQSMVNMDVWCNNKDELLKQANALNPGEQLMLNTWGVSFNSTFDLADIPSNRKSTRLNITDEEGKHSRSVFIRRIDASKKPTASQIDLNRDHKGGHQMLIYKDLTDSHIKMYEPEITTSGDHLFDLTADPGKIDTEIFADQPAFELYHYLQIWGKIIPAPVGSSFGK</sequence>
<dbReference type="EMBL" id="AQPN01000084">
    <property type="protein sequence ID" value="EOR94493.1"/>
    <property type="molecule type" value="Genomic_DNA"/>
</dbReference>
<feature type="region of interest" description="Disordered" evidence="1">
    <location>
        <begin position="101"/>
        <end position="124"/>
    </location>
</feature>
<organism evidence="3 4">
    <name type="scientific">Arcticibacter svalbardensis MN12-7</name>
    <dbReference type="NCBI Taxonomy" id="1150600"/>
    <lineage>
        <taxon>Bacteria</taxon>
        <taxon>Pseudomonadati</taxon>
        <taxon>Bacteroidota</taxon>
        <taxon>Sphingobacteriia</taxon>
        <taxon>Sphingobacteriales</taxon>
        <taxon>Sphingobacteriaceae</taxon>
        <taxon>Arcticibacter</taxon>
    </lineage>
</organism>
<dbReference type="AlphaFoldDB" id="R9GS16"/>
<dbReference type="STRING" id="1150600.ADIARSV_2339"/>
<protein>
    <recommendedName>
        <fullName evidence="2">eCIS core domain-containing protein</fullName>
    </recommendedName>
</protein>
<dbReference type="Proteomes" id="UP000014174">
    <property type="component" value="Unassembled WGS sequence"/>
</dbReference>
<dbReference type="InterPro" id="IPR025295">
    <property type="entry name" value="eCIS_core_dom"/>
</dbReference>
<feature type="region of interest" description="Disordered" evidence="1">
    <location>
        <begin position="215"/>
        <end position="235"/>
    </location>
</feature>
<comment type="caution">
    <text evidence="3">The sequence shown here is derived from an EMBL/GenBank/DDBJ whole genome shotgun (WGS) entry which is preliminary data.</text>
</comment>